<organism evidence="2 3">
    <name type="scientific">Sordaria macrospora</name>
    <dbReference type="NCBI Taxonomy" id="5147"/>
    <lineage>
        <taxon>Eukaryota</taxon>
        <taxon>Fungi</taxon>
        <taxon>Dikarya</taxon>
        <taxon>Ascomycota</taxon>
        <taxon>Pezizomycotina</taxon>
        <taxon>Sordariomycetes</taxon>
        <taxon>Sordariomycetidae</taxon>
        <taxon>Sordariales</taxon>
        <taxon>Sordariaceae</taxon>
        <taxon>Sordaria</taxon>
    </lineage>
</organism>
<sequence length="165" mass="17000">MPPKFVASSESPCVLRGQTLTNSECNVLFSALSNLLAPLEINMEAAALSAGLKPNSYKEMLRQLKKKYDLGNPNAAAAAGDSGEGDCGFTPVKKRTAAEADPNGEVMEDSPAKKKTATPRKPRITAKMKREAEAAAAAAAAAAQTAAVDDGYATATEGGADNGEI</sequence>
<dbReference type="VEuPathDB" id="FungiDB:SMAC_04180"/>
<dbReference type="AlphaFoldDB" id="A0A8S8ZIG0"/>
<evidence type="ECO:0000313" key="3">
    <source>
        <dbReference type="Proteomes" id="UP000433876"/>
    </source>
</evidence>
<evidence type="ECO:0000256" key="1">
    <source>
        <dbReference type="SAM" id="MobiDB-lite"/>
    </source>
</evidence>
<feature type="region of interest" description="Disordered" evidence="1">
    <location>
        <begin position="96"/>
        <end position="130"/>
    </location>
</feature>
<protein>
    <submittedName>
        <fullName evidence="2">Uncharacterized protein</fullName>
    </submittedName>
</protein>
<name>A0A8S8ZIG0_SORMA</name>
<comment type="caution">
    <text evidence="2">The sequence shown here is derived from an EMBL/GenBank/DDBJ whole genome shotgun (WGS) entry which is preliminary data.</text>
</comment>
<feature type="compositionally biased region" description="Basic residues" evidence="1">
    <location>
        <begin position="113"/>
        <end position="127"/>
    </location>
</feature>
<dbReference type="Proteomes" id="UP000433876">
    <property type="component" value="Unassembled WGS sequence"/>
</dbReference>
<reference evidence="2 3" key="1">
    <citation type="submission" date="2017-07" db="EMBL/GenBank/DDBJ databases">
        <title>Genome sequence of the Sordaria macrospora wild type strain R19027.</title>
        <authorList>
            <person name="Nowrousian M."/>
            <person name="Teichert I."/>
            <person name="Kueck U."/>
        </authorList>
    </citation>
    <scope>NUCLEOTIDE SEQUENCE [LARGE SCALE GENOMIC DNA]</scope>
    <source>
        <strain evidence="2 3">R19027</strain>
        <tissue evidence="2">Mycelium</tissue>
    </source>
</reference>
<dbReference type="EMBL" id="NMPR01000157">
    <property type="protein sequence ID" value="KAA8628930.1"/>
    <property type="molecule type" value="Genomic_DNA"/>
</dbReference>
<evidence type="ECO:0000313" key="2">
    <source>
        <dbReference type="EMBL" id="KAA8628930.1"/>
    </source>
</evidence>
<accession>A0A8S8ZIG0</accession>
<proteinExistence type="predicted"/>
<gene>
    <name evidence="2" type="ORF">SMACR_04180</name>
</gene>